<protein>
    <submittedName>
        <fullName evidence="2">Uncharacterized protein</fullName>
    </submittedName>
</protein>
<evidence type="ECO:0000313" key="2">
    <source>
        <dbReference type="EMBL" id="ABF39107.1"/>
    </source>
</evidence>
<dbReference type="RefSeq" id="WP_011520909.1">
    <property type="nucleotide sequence ID" value="NC_008009.1"/>
</dbReference>
<dbReference type="EnsemblBacteria" id="ABF39107">
    <property type="protein sequence ID" value="ABF39107"/>
    <property type="gene ID" value="Acid345_0102"/>
</dbReference>
<keyword evidence="1" id="KW-1133">Transmembrane helix</keyword>
<accession>Q1IVJ3</accession>
<organism evidence="2 3">
    <name type="scientific">Koribacter versatilis (strain Ellin345)</name>
    <dbReference type="NCBI Taxonomy" id="204669"/>
    <lineage>
        <taxon>Bacteria</taxon>
        <taxon>Pseudomonadati</taxon>
        <taxon>Acidobacteriota</taxon>
        <taxon>Terriglobia</taxon>
        <taxon>Terriglobales</taxon>
        <taxon>Candidatus Korobacteraceae</taxon>
        <taxon>Candidatus Korobacter</taxon>
    </lineage>
</organism>
<dbReference type="Proteomes" id="UP000002432">
    <property type="component" value="Chromosome"/>
</dbReference>
<evidence type="ECO:0000313" key="3">
    <source>
        <dbReference type="Proteomes" id="UP000002432"/>
    </source>
</evidence>
<dbReference type="EMBL" id="CP000360">
    <property type="protein sequence ID" value="ABF39107.1"/>
    <property type="molecule type" value="Genomic_DNA"/>
</dbReference>
<reference evidence="2 3" key="1">
    <citation type="journal article" date="2009" name="Appl. Environ. Microbiol.">
        <title>Three genomes from the phylum Acidobacteria provide insight into the lifestyles of these microorganisms in soils.</title>
        <authorList>
            <person name="Ward N.L."/>
            <person name="Challacombe J.F."/>
            <person name="Janssen P.H."/>
            <person name="Henrissat B."/>
            <person name="Coutinho P.M."/>
            <person name="Wu M."/>
            <person name="Xie G."/>
            <person name="Haft D.H."/>
            <person name="Sait M."/>
            <person name="Badger J."/>
            <person name="Barabote R.D."/>
            <person name="Bradley B."/>
            <person name="Brettin T.S."/>
            <person name="Brinkac L.M."/>
            <person name="Bruce D."/>
            <person name="Creasy T."/>
            <person name="Daugherty S.C."/>
            <person name="Davidsen T.M."/>
            <person name="DeBoy R.T."/>
            <person name="Detter J.C."/>
            <person name="Dodson R.J."/>
            <person name="Durkin A.S."/>
            <person name="Ganapathy A."/>
            <person name="Gwinn-Giglio M."/>
            <person name="Han C.S."/>
            <person name="Khouri H."/>
            <person name="Kiss H."/>
            <person name="Kothari S.P."/>
            <person name="Madupu R."/>
            <person name="Nelson K.E."/>
            <person name="Nelson W.C."/>
            <person name="Paulsen I."/>
            <person name="Penn K."/>
            <person name="Ren Q."/>
            <person name="Rosovitz M.J."/>
            <person name="Selengut J.D."/>
            <person name="Shrivastava S."/>
            <person name="Sullivan S.A."/>
            <person name="Tapia R."/>
            <person name="Thompson L.S."/>
            <person name="Watkins K.L."/>
            <person name="Yang Q."/>
            <person name="Yu C."/>
            <person name="Zafar N."/>
            <person name="Zhou L."/>
            <person name="Kuske C.R."/>
        </authorList>
    </citation>
    <scope>NUCLEOTIDE SEQUENCE [LARGE SCALE GENOMIC DNA]</scope>
    <source>
        <strain evidence="2 3">Ellin345</strain>
    </source>
</reference>
<feature type="transmembrane region" description="Helical" evidence="1">
    <location>
        <begin position="35"/>
        <end position="55"/>
    </location>
</feature>
<dbReference type="KEGG" id="aba:Acid345_0102"/>
<evidence type="ECO:0000256" key="1">
    <source>
        <dbReference type="SAM" id="Phobius"/>
    </source>
</evidence>
<sequence>MRPLGISTLTGLWFVLSVGDFFVPHFPGTAVPTWIFVAIASFEVGLFWLLLWFFWRGHNWSRIVMLLVSPFSIVSLGAVSFPLISALMWNATVISAAALSLFQLYYLNKSMVRAWFKKGAEARKTSRMTIALVSILAVLVSIYGLEAMHVKYLRHKLGPEYQQLRAT</sequence>
<name>Q1IVJ3_KORVE</name>
<keyword evidence="3" id="KW-1185">Reference proteome</keyword>
<keyword evidence="1" id="KW-0472">Membrane</keyword>
<feature type="transmembrane region" description="Helical" evidence="1">
    <location>
        <begin position="87"/>
        <end position="107"/>
    </location>
</feature>
<keyword evidence="1" id="KW-0812">Transmembrane</keyword>
<feature type="transmembrane region" description="Helical" evidence="1">
    <location>
        <begin position="62"/>
        <end position="81"/>
    </location>
</feature>
<gene>
    <name evidence="2" type="ordered locus">Acid345_0102</name>
</gene>
<feature type="transmembrane region" description="Helical" evidence="1">
    <location>
        <begin position="128"/>
        <end position="145"/>
    </location>
</feature>
<dbReference type="AlphaFoldDB" id="Q1IVJ3"/>
<proteinExistence type="predicted"/>
<dbReference type="HOGENOM" id="CLU_1592428_0_0_0"/>